<evidence type="ECO:0000256" key="1">
    <source>
        <dbReference type="ARBA" id="ARBA00006709"/>
    </source>
</evidence>
<reference evidence="4 5" key="1">
    <citation type="submission" date="2010-12" db="EMBL/GenBank/DDBJ databases">
        <authorList>
            <person name="Muzny D."/>
            <person name="Qin X."/>
            <person name="Deng J."/>
            <person name="Jiang H."/>
            <person name="Liu Y."/>
            <person name="Qu J."/>
            <person name="Song X.-Z."/>
            <person name="Zhang L."/>
            <person name="Thornton R."/>
            <person name="Coyle M."/>
            <person name="Francisco L."/>
            <person name="Jackson L."/>
            <person name="Javaid M."/>
            <person name="Korchina V."/>
            <person name="Kovar C."/>
            <person name="Mata R."/>
            <person name="Mathew T."/>
            <person name="Ngo R."/>
            <person name="Nguyen L."/>
            <person name="Nguyen N."/>
            <person name="Okwuonu G."/>
            <person name="Ongeri F."/>
            <person name="Pham C."/>
            <person name="Simmons D."/>
            <person name="Wilczek-Boney K."/>
            <person name="Hale W."/>
            <person name="Jakkamsetti A."/>
            <person name="Pham P."/>
            <person name="Ruth R."/>
            <person name="San Lucas F."/>
            <person name="Warren J."/>
            <person name="Zhang J."/>
            <person name="Zhao Z."/>
            <person name="Zhou C."/>
            <person name="Zhu D."/>
            <person name="Lee S."/>
            <person name="Bess C."/>
            <person name="Blankenburg K."/>
            <person name="Forbes L."/>
            <person name="Fu Q."/>
            <person name="Gubbala S."/>
            <person name="Hirani K."/>
            <person name="Jayaseelan J.C."/>
            <person name="Lara F."/>
            <person name="Munidasa M."/>
            <person name="Palculict T."/>
            <person name="Patil S."/>
            <person name="Pu L.-L."/>
            <person name="Saada N."/>
            <person name="Tang L."/>
            <person name="Weissenberger G."/>
            <person name="Zhu Y."/>
            <person name="Hemphill L."/>
            <person name="Shang Y."/>
            <person name="Youmans B."/>
            <person name="Ayvaz T."/>
            <person name="Ross M."/>
            <person name="Santibanez J."/>
            <person name="Aqrawi P."/>
            <person name="Gross S."/>
            <person name="Joshi V."/>
            <person name="Fowler G."/>
            <person name="Nazareth L."/>
            <person name="Reid J."/>
            <person name="Worley K."/>
            <person name="Petrosino J."/>
            <person name="Highlander S."/>
            <person name="Gibbs R."/>
        </authorList>
    </citation>
    <scope>NUCLEOTIDE SEQUENCE [LARGE SCALE GENOMIC DNA]</scope>
    <source>
        <strain evidence="4 5">ATCC 23263</strain>
    </source>
</reference>
<dbReference type="RefSeq" id="WP_006598239.1">
    <property type="nucleotide sequence ID" value="NZ_GL622359.1"/>
</dbReference>
<dbReference type="STRING" id="887929.HMP0721_0815"/>
<dbReference type="AlphaFoldDB" id="E6MFQ4"/>
<dbReference type="InterPro" id="IPR035067">
    <property type="entry name" value="V-type_ATPase_csu/dsu"/>
</dbReference>
<dbReference type="eggNOG" id="COG1527">
    <property type="taxonomic scope" value="Bacteria"/>
</dbReference>
<keyword evidence="5" id="KW-1185">Reference proteome</keyword>
<sequence>MASNSYPFAVGRITGLSAHLLDEKMWNRLIEANEKDALRILIESGYGTNAKEKMQIEALVDAELMDAYQVAKEIAPEPEIIKLFLLPEDAYNLKILLKGLHQRMDTKNLLHSGGSIPIEQLLKAFETNGGGDLPSPIEEMIAALIDEEDPMMISAGVDRAIFAYIHDILSSRKKNYALVRDYFSLKIDCGNMLAIVRGNALKWDARKVQKMMIESGSLDRENLLAAVGLPDDQLSKVLARGDHRDALRKMFDQYAQNADIGQLEQAMDRLTFSVIKESRNDSFGIGPIVYYLLRRENEAKALRVLFAQKRAGILSSLVSLGIAG</sequence>
<dbReference type="Proteomes" id="UP000004754">
    <property type="component" value="Unassembled WGS sequence"/>
</dbReference>
<proteinExistence type="inferred from homology"/>
<comment type="caution">
    <text evidence="4">The sequence shown here is derived from an EMBL/GenBank/DDBJ whole genome shotgun (WGS) entry which is preliminary data.</text>
</comment>
<dbReference type="GO" id="GO:0046961">
    <property type="term" value="F:proton-transporting ATPase activity, rotational mechanism"/>
    <property type="evidence" value="ECO:0007669"/>
    <property type="project" value="InterPro"/>
</dbReference>
<accession>E6MFQ4</accession>
<dbReference type="InterPro" id="IPR044911">
    <property type="entry name" value="V-type_ATPase_csu/dsu_dom_3"/>
</dbReference>
<keyword evidence="2" id="KW-0813">Transport</keyword>
<protein>
    <submittedName>
        <fullName evidence="4">ATP synthase, subunit C</fullName>
    </submittedName>
</protein>
<evidence type="ECO:0000256" key="3">
    <source>
        <dbReference type="ARBA" id="ARBA00023065"/>
    </source>
</evidence>
<dbReference type="InterPro" id="IPR002843">
    <property type="entry name" value="ATPase_V0-cplx_csu/dsu"/>
</dbReference>
<comment type="similarity">
    <text evidence="1">Belongs to the V-ATPase V0D/AC39 subunit family.</text>
</comment>
<dbReference type="InterPro" id="IPR050873">
    <property type="entry name" value="V-ATPase_V0D/AC39_subunit"/>
</dbReference>
<dbReference type="SUPFAM" id="SSF103486">
    <property type="entry name" value="V-type ATP synthase subunit C"/>
    <property type="match status" value="1"/>
</dbReference>
<dbReference type="Gene3D" id="1.20.1690.10">
    <property type="entry name" value="V-type ATP synthase subunit C domain"/>
    <property type="match status" value="2"/>
</dbReference>
<dbReference type="OrthoDB" id="1653at2"/>
<keyword evidence="3" id="KW-0406">Ion transport</keyword>
<name>E6MFQ4_9FIRM</name>
<dbReference type="PANTHER" id="PTHR38682:SF1">
    <property type="entry name" value="V-TYPE ATP SYNTHASE SUBUNIT C"/>
    <property type="match status" value="1"/>
</dbReference>
<dbReference type="InterPro" id="IPR036079">
    <property type="entry name" value="ATPase_csu/dsu_sf"/>
</dbReference>
<dbReference type="Pfam" id="PF01992">
    <property type="entry name" value="vATP-synt_AC39"/>
    <property type="match status" value="1"/>
</dbReference>
<dbReference type="EMBL" id="AEQN01000014">
    <property type="protein sequence ID" value="EFV02049.1"/>
    <property type="molecule type" value="Genomic_DNA"/>
</dbReference>
<organism evidence="4 5">
    <name type="scientific">Pseudoramibacter alactolyticus ATCC 23263</name>
    <dbReference type="NCBI Taxonomy" id="887929"/>
    <lineage>
        <taxon>Bacteria</taxon>
        <taxon>Bacillati</taxon>
        <taxon>Bacillota</taxon>
        <taxon>Clostridia</taxon>
        <taxon>Eubacteriales</taxon>
        <taxon>Eubacteriaceae</taxon>
        <taxon>Pseudoramibacter</taxon>
    </lineage>
</organism>
<dbReference type="Gene3D" id="1.10.132.50">
    <property type="entry name" value="ATP synthase (C/AC39) subunit, domain 3"/>
    <property type="match status" value="1"/>
</dbReference>
<gene>
    <name evidence="4" type="ORF">HMP0721_0815</name>
</gene>
<evidence type="ECO:0000313" key="5">
    <source>
        <dbReference type="Proteomes" id="UP000004754"/>
    </source>
</evidence>
<evidence type="ECO:0000313" key="4">
    <source>
        <dbReference type="EMBL" id="EFV02049.1"/>
    </source>
</evidence>
<dbReference type="HOGENOM" id="CLU_059311_1_1_9"/>
<dbReference type="PANTHER" id="PTHR38682">
    <property type="entry name" value="V-TYPE ATP SYNTHASE SUBUNIT C"/>
    <property type="match status" value="1"/>
</dbReference>
<evidence type="ECO:0000256" key="2">
    <source>
        <dbReference type="ARBA" id="ARBA00022448"/>
    </source>
</evidence>